<comment type="caution">
    <text evidence="3">The sequence shown here is derived from an EMBL/GenBank/DDBJ whole genome shotgun (WGS) entry which is preliminary data.</text>
</comment>
<dbReference type="GO" id="GO:0016787">
    <property type="term" value="F:hydrolase activity"/>
    <property type="evidence" value="ECO:0007669"/>
    <property type="project" value="UniProtKB-KW"/>
</dbReference>
<dbReference type="AlphaFoldDB" id="A0A087LTZ1"/>
<dbReference type="RefSeq" id="WP_035087650.1">
    <property type="nucleotide sequence ID" value="NZ_JQGC01000038.1"/>
</dbReference>
<dbReference type="Gene3D" id="3.60.10.10">
    <property type="entry name" value="Endonuclease/exonuclease/phosphatase"/>
    <property type="match status" value="1"/>
</dbReference>
<sequence length="372" mass="42216">MPFYNDLRPEANFAKRDFIRVFPDMTKPAKIRTIDGLLRLREALDKVIPSRRAEENLLVASWNIKEFGHTTQRLPESYYYIAEIVARFDLVAIQEVKSTLKDISILMRILGSDWSYLVNDITDGSSGNRERSCYLYNNKRVNLSGLVGELVLWPAVSDGAMISQIARTPYMTGFRAGWKSFVLINLHLSPDKTGNKAAARKAEVELLVKALKEKSDELWGENLILTGDFNFFRTVDQQSIDLLSAAGFVEVNSLADKHTNAALTEVYDRFFIRKNKFFRLALSADGQESGGVFNPFEHVLRLDDAATYLPEMLGVYGGAADLANDPVAMKKYFDSYWQQNQLSDHLPIWFEMIIDSSSPFLAENRTKIEAEP</sequence>
<keyword evidence="4" id="KW-1185">Reference proteome</keyword>
<dbReference type="GO" id="GO:0006308">
    <property type="term" value="P:DNA catabolic process"/>
    <property type="evidence" value="ECO:0007669"/>
    <property type="project" value="InterPro"/>
</dbReference>
<gene>
    <name evidence="3" type="ORF">JP75_24940</name>
</gene>
<proteinExistence type="predicted"/>
<accession>A0A087LTZ1</accession>
<dbReference type="OrthoDB" id="5500612at2"/>
<dbReference type="PANTHER" id="PTHR11371:SF31">
    <property type="entry name" value="EXTRACELLULAR NUCLEASE"/>
    <property type="match status" value="1"/>
</dbReference>
<reference evidence="3 4" key="1">
    <citation type="submission" date="2014-08" db="EMBL/GenBank/DDBJ databases">
        <authorList>
            <person name="Hassan Y.I."/>
            <person name="Lepp D."/>
            <person name="Zhou T."/>
        </authorList>
    </citation>
    <scope>NUCLEOTIDE SEQUENCE [LARGE SCALE GENOMIC DNA]</scope>
    <source>
        <strain evidence="3 4">IFO13584</strain>
    </source>
</reference>
<dbReference type="SMART" id="SM00476">
    <property type="entry name" value="DNaseIc"/>
    <property type="match status" value="1"/>
</dbReference>
<protein>
    <recommendedName>
        <fullName evidence="5">Endonuclease</fullName>
    </recommendedName>
</protein>
<evidence type="ECO:0000256" key="2">
    <source>
        <dbReference type="ARBA" id="ARBA00022801"/>
    </source>
</evidence>
<dbReference type="SUPFAM" id="SSF56219">
    <property type="entry name" value="DNase I-like"/>
    <property type="match status" value="1"/>
</dbReference>
<evidence type="ECO:0000313" key="3">
    <source>
        <dbReference type="EMBL" id="KFL28094.1"/>
    </source>
</evidence>
<keyword evidence="2" id="KW-0378">Hydrolase</keyword>
<keyword evidence="1" id="KW-0540">Nuclease</keyword>
<dbReference type="GO" id="GO:0004536">
    <property type="term" value="F:DNA nuclease activity"/>
    <property type="evidence" value="ECO:0007669"/>
    <property type="project" value="InterPro"/>
</dbReference>
<organism evidence="3 4">
    <name type="scientific">Devosia riboflavina</name>
    <dbReference type="NCBI Taxonomy" id="46914"/>
    <lineage>
        <taxon>Bacteria</taxon>
        <taxon>Pseudomonadati</taxon>
        <taxon>Pseudomonadota</taxon>
        <taxon>Alphaproteobacteria</taxon>
        <taxon>Hyphomicrobiales</taxon>
        <taxon>Devosiaceae</taxon>
        <taxon>Devosia</taxon>
    </lineage>
</organism>
<dbReference type="InterPro" id="IPR036691">
    <property type="entry name" value="Endo/exonu/phosph_ase_sf"/>
</dbReference>
<evidence type="ECO:0008006" key="5">
    <source>
        <dbReference type="Google" id="ProtNLM"/>
    </source>
</evidence>
<evidence type="ECO:0000256" key="1">
    <source>
        <dbReference type="ARBA" id="ARBA00022722"/>
    </source>
</evidence>
<name>A0A087LTZ1_9HYPH</name>
<dbReference type="STRING" id="46914.JP75_24940"/>
<dbReference type="CDD" id="cd10283">
    <property type="entry name" value="MnuA_DNase1-like"/>
    <property type="match status" value="1"/>
</dbReference>
<evidence type="ECO:0000313" key="4">
    <source>
        <dbReference type="Proteomes" id="UP000028981"/>
    </source>
</evidence>
<dbReference type="InterPro" id="IPR016202">
    <property type="entry name" value="DNase_I"/>
</dbReference>
<dbReference type="PANTHER" id="PTHR11371">
    <property type="entry name" value="DEOXYRIBONUCLEASE"/>
    <property type="match status" value="1"/>
</dbReference>
<dbReference type="EMBL" id="JQGC01000038">
    <property type="protein sequence ID" value="KFL28094.1"/>
    <property type="molecule type" value="Genomic_DNA"/>
</dbReference>
<dbReference type="Proteomes" id="UP000028981">
    <property type="component" value="Unassembled WGS sequence"/>
</dbReference>